<feature type="compositionally biased region" description="Polar residues" evidence="1">
    <location>
        <begin position="216"/>
        <end position="228"/>
    </location>
</feature>
<name>A0A7Z0DAI7_9ACTN</name>
<dbReference type="AlphaFoldDB" id="A0A7Z0DAI7"/>
<dbReference type="SUPFAM" id="SSF51261">
    <property type="entry name" value="Duplicated hybrid motif"/>
    <property type="match status" value="1"/>
</dbReference>
<feature type="region of interest" description="Disordered" evidence="1">
    <location>
        <begin position="208"/>
        <end position="228"/>
    </location>
</feature>
<proteinExistence type="predicted"/>
<gene>
    <name evidence="2" type="ORF">GGQ54_002362</name>
</gene>
<dbReference type="Gene3D" id="2.70.70.10">
    <property type="entry name" value="Glucose Permease (Domain IIA)"/>
    <property type="match status" value="1"/>
</dbReference>
<sequence>MSSIRHSSAPDPAHSRGARLALVVGALAALGVPLLVAGPAAADDTDLIDRENVSLRTEDAVTVPGAEALGEEVLAQVLERTGGAGTPGERLERLAGQGSDVQVRVSAATGDWAEGVSVVTAQAGVDAMPEAWVYLARQVDGRWTVALEGDPQFADFATESATLDDEARDTLSGYARGARVPAGTTSTDLGMQFPVKKGTWFNLTGGPHGWSGSGAEPQSSIDLSGSDGTVRSARGGRAYVVCSGMTRVIHNNGFSTDYYHMWNQKNLNGGIGQDVVLGTQGTNVTCGGIARGAHLHFAIRSYSDPNAAGKYVDWNGYRINNHEITGGNYSGKTVDVTNGNVNYTPARTYNY</sequence>
<evidence type="ECO:0000313" key="2">
    <source>
        <dbReference type="EMBL" id="NYI71802.1"/>
    </source>
</evidence>
<evidence type="ECO:0000313" key="3">
    <source>
        <dbReference type="Proteomes" id="UP000527616"/>
    </source>
</evidence>
<dbReference type="Proteomes" id="UP000527616">
    <property type="component" value="Unassembled WGS sequence"/>
</dbReference>
<keyword evidence="3" id="KW-1185">Reference proteome</keyword>
<protein>
    <recommendedName>
        <fullName evidence="4">LasA protease</fullName>
    </recommendedName>
</protein>
<organism evidence="2 3">
    <name type="scientific">Naumannella cuiyingiana</name>
    <dbReference type="NCBI Taxonomy" id="1347891"/>
    <lineage>
        <taxon>Bacteria</taxon>
        <taxon>Bacillati</taxon>
        <taxon>Actinomycetota</taxon>
        <taxon>Actinomycetes</taxon>
        <taxon>Propionibacteriales</taxon>
        <taxon>Propionibacteriaceae</taxon>
        <taxon>Naumannella</taxon>
    </lineage>
</organism>
<evidence type="ECO:0000256" key="1">
    <source>
        <dbReference type="SAM" id="MobiDB-lite"/>
    </source>
</evidence>
<reference evidence="2 3" key="1">
    <citation type="submission" date="2020-07" db="EMBL/GenBank/DDBJ databases">
        <title>Sequencing the genomes of 1000 actinobacteria strains.</title>
        <authorList>
            <person name="Klenk H.-P."/>
        </authorList>
    </citation>
    <scope>NUCLEOTIDE SEQUENCE [LARGE SCALE GENOMIC DNA]</scope>
    <source>
        <strain evidence="2 3">DSM 103164</strain>
    </source>
</reference>
<dbReference type="InterPro" id="IPR011055">
    <property type="entry name" value="Dup_hybrid_motif"/>
</dbReference>
<dbReference type="EMBL" id="JACBZS010000001">
    <property type="protein sequence ID" value="NYI71802.1"/>
    <property type="molecule type" value="Genomic_DNA"/>
</dbReference>
<comment type="caution">
    <text evidence="2">The sequence shown here is derived from an EMBL/GenBank/DDBJ whole genome shotgun (WGS) entry which is preliminary data.</text>
</comment>
<accession>A0A7Z0DAI7</accession>
<evidence type="ECO:0008006" key="4">
    <source>
        <dbReference type="Google" id="ProtNLM"/>
    </source>
</evidence>
<dbReference type="RefSeq" id="WP_179445578.1">
    <property type="nucleotide sequence ID" value="NZ_JACBZS010000001.1"/>
</dbReference>